<comment type="catalytic activity">
    <reaction evidence="1 7">
        <text>ATP-dependent breakage, passage and rejoining of double-stranded DNA.</text>
        <dbReference type="EC" id="5.6.2.2"/>
    </reaction>
</comment>
<dbReference type="FunFam" id="1.10.268.10:FF:000001">
    <property type="entry name" value="DNA gyrase subunit A"/>
    <property type="match status" value="1"/>
</dbReference>
<evidence type="ECO:0000256" key="6">
    <source>
        <dbReference type="ARBA" id="ARBA00023235"/>
    </source>
</evidence>
<dbReference type="KEGG" id="ace:Acel_1422"/>
<dbReference type="Pfam" id="PF00521">
    <property type="entry name" value="DNA_topoisoIV"/>
    <property type="match status" value="1"/>
</dbReference>
<evidence type="ECO:0000256" key="4">
    <source>
        <dbReference type="ARBA" id="ARBA00023029"/>
    </source>
</evidence>
<feature type="active site" description="O-(5'-phospho-DNA)-tyrosine intermediate" evidence="7">
    <location>
        <position position="135"/>
    </location>
</feature>
<comment type="similarity">
    <text evidence="2">Belongs to the type II topoisomerase GyrA/ParC subunit family.</text>
</comment>
<dbReference type="STRING" id="351607.Acel_1422"/>
<reference evidence="10 11" key="1">
    <citation type="journal article" date="2009" name="Genome Res.">
        <title>Complete genome of the cellulolytic thermophile Acidothermus cellulolyticus 11B provides insights into its ecophysiological and evolutionary adaptations.</title>
        <authorList>
            <person name="Barabote R.D."/>
            <person name="Xie G."/>
            <person name="Leu D.H."/>
            <person name="Normand P."/>
            <person name="Necsulea A."/>
            <person name="Daubin V."/>
            <person name="Medigue C."/>
            <person name="Adney W.S."/>
            <person name="Xu X.C."/>
            <person name="Lapidus A."/>
            <person name="Parales R.E."/>
            <person name="Detter C."/>
            <person name="Pujic P."/>
            <person name="Bruce D."/>
            <person name="Lavire C."/>
            <person name="Challacombe J.F."/>
            <person name="Brettin T.S."/>
            <person name="Berry A.M."/>
        </authorList>
    </citation>
    <scope>NUCLEOTIDE SEQUENCE [LARGE SCALE GENOMIC DNA]</scope>
    <source>
        <strain evidence="11">ATCC 43068 / DSM 8971 / 11B</strain>
    </source>
</reference>
<sequence>MAAMARRTQTPPTPPPDGRVIDVDVAAEMRGSYLEYAYSVIYSRALPDARDGLKPVHRRILYQMREMGLRSDRPHVKCARVVGDVMGKLHPHGDMAIYDALVRMAQPFAMWLPLVDGHGNFGSLGGDDPPAAYRYTECRMTAAAEAMTADLDEDVVDFAPNYDGQETEPVVLPAAFPNLLVNGASGIAVGMATNMPPHNLGEVVAAARYLLENPQASLDELMRWVPGPDLPTGGEIVGLDGVREAYATGRGSFRMRATARIEEVRGRRKGIVVTELPYGVGPERVVARIKDLVSAKKLAGIADVRDLTDRHHGLRVVIEVRQGFDPQAVLDQLYKLTPLEESFAVNNVALVDGQPRTLGLADLLQVYVGHRIEVTRRRSAFRKKRREAQLHIVEGRLRAIVDIDRVIAIIRASDDTAQARDALMETFGLTEVQANDILDLPLRRLTKFSKIELEAERDELRRDIASLGDILGSEQRLRAVVSAELAAVAEQFATPRRTRLTADDGSPVTSRPLEIPDSPCCVVLSATGLLARTTGPGFPSGDADRARHDAIADAVEVTTRGDVGLITSQGRVLRLPVLDLPSLDDTGPVSLAGGLPVSEVLGLEAGEELVGLTPVSEQLDVVLATRSGVVKRVSGRMPERKPDASIIALRPGDRVVGARSVRTGRDELVLITSDAQLLHFPVAELRPQGFAAAGVAGIHLSDGASVIFFSAVDPARPAVVVTIAGASAALPGTQAGSAKVTRFSEFPGKGRGTRGVRCHRFLRGEDTLLLGWAGPAPAKAVTASGQPVELPPANGKRDGSGTPLPTPVAAVGW</sequence>
<dbReference type="GO" id="GO:0006265">
    <property type="term" value="P:DNA topological change"/>
    <property type="evidence" value="ECO:0007669"/>
    <property type="project" value="UniProtKB-UniRule"/>
</dbReference>
<dbReference type="FunFam" id="3.30.1360.40:FF:000002">
    <property type="entry name" value="DNA gyrase subunit A"/>
    <property type="match status" value="1"/>
</dbReference>
<dbReference type="GO" id="GO:0034335">
    <property type="term" value="F:DNA negative supercoiling activity"/>
    <property type="evidence" value="ECO:0007669"/>
    <property type="project" value="UniProtKB-ARBA"/>
</dbReference>
<dbReference type="SUPFAM" id="SSF101904">
    <property type="entry name" value="GyrA/ParC C-terminal domain-like"/>
    <property type="match status" value="1"/>
</dbReference>
<dbReference type="FunFam" id="3.90.199.10:FF:000001">
    <property type="entry name" value="DNA gyrase subunit A"/>
    <property type="match status" value="1"/>
</dbReference>
<dbReference type="Proteomes" id="UP000008221">
    <property type="component" value="Chromosome"/>
</dbReference>
<keyword evidence="4 7" id="KW-0799">Topoisomerase</keyword>
<dbReference type="SUPFAM" id="SSF56719">
    <property type="entry name" value="Type II DNA topoisomerase"/>
    <property type="match status" value="1"/>
</dbReference>
<dbReference type="Gene3D" id="1.10.268.10">
    <property type="entry name" value="Topoisomerase, domain 3"/>
    <property type="match status" value="1"/>
</dbReference>
<dbReference type="PANTHER" id="PTHR43493:SF5">
    <property type="entry name" value="DNA GYRASE SUBUNIT A, CHLOROPLASTIC_MITOCHONDRIAL"/>
    <property type="match status" value="1"/>
</dbReference>
<dbReference type="HOGENOM" id="CLU_002977_6_1_11"/>
<protein>
    <recommendedName>
        <fullName evidence="3">DNA topoisomerase (ATP-hydrolyzing)</fullName>
        <ecNumber evidence="3">5.6.2.2</ecNumber>
    </recommendedName>
</protein>
<dbReference type="InterPro" id="IPR013758">
    <property type="entry name" value="Topo_IIA_A/C_ab"/>
</dbReference>
<dbReference type="eggNOG" id="COG0188">
    <property type="taxonomic scope" value="Bacteria"/>
</dbReference>
<evidence type="ECO:0000256" key="2">
    <source>
        <dbReference type="ARBA" id="ARBA00008263"/>
    </source>
</evidence>
<dbReference type="PANTHER" id="PTHR43493">
    <property type="entry name" value="DNA GYRASE/TOPOISOMERASE SUBUNIT A"/>
    <property type="match status" value="1"/>
</dbReference>
<dbReference type="GO" id="GO:0003677">
    <property type="term" value="F:DNA binding"/>
    <property type="evidence" value="ECO:0007669"/>
    <property type="project" value="UniProtKB-UniRule"/>
</dbReference>
<evidence type="ECO:0000256" key="5">
    <source>
        <dbReference type="ARBA" id="ARBA00023125"/>
    </source>
</evidence>
<accession>A0LUT4</accession>
<evidence type="ECO:0000259" key="9">
    <source>
        <dbReference type="PROSITE" id="PS52040"/>
    </source>
</evidence>
<keyword evidence="5 7" id="KW-0238">DNA-binding</keyword>
<evidence type="ECO:0000256" key="1">
    <source>
        <dbReference type="ARBA" id="ARBA00000185"/>
    </source>
</evidence>
<dbReference type="EMBL" id="CP000481">
    <property type="protein sequence ID" value="ABK53194.1"/>
    <property type="molecule type" value="Genomic_DNA"/>
</dbReference>
<evidence type="ECO:0000256" key="8">
    <source>
        <dbReference type="SAM" id="MobiDB-lite"/>
    </source>
</evidence>
<dbReference type="Gene3D" id="3.90.199.10">
    <property type="entry name" value="Topoisomerase II, domain 5"/>
    <property type="match status" value="1"/>
</dbReference>
<dbReference type="InterPro" id="IPR013757">
    <property type="entry name" value="Topo_IIA_A_a_sf"/>
</dbReference>
<dbReference type="GO" id="GO:0005524">
    <property type="term" value="F:ATP binding"/>
    <property type="evidence" value="ECO:0007669"/>
    <property type="project" value="InterPro"/>
</dbReference>
<dbReference type="Gene3D" id="2.120.10.90">
    <property type="entry name" value="DNA gyrase/topoisomerase IV, subunit A, C-terminal"/>
    <property type="match status" value="1"/>
</dbReference>
<gene>
    <name evidence="10" type="ordered locus">Acel_1422</name>
</gene>
<dbReference type="Pfam" id="PF03989">
    <property type="entry name" value="DNA_gyraseA_C"/>
    <property type="match status" value="3"/>
</dbReference>
<evidence type="ECO:0000256" key="3">
    <source>
        <dbReference type="ARBA" id="ARBA00012895"/>
    </source>
</evidence>
<dbReference type="InterPro" id="IPR035516">
    <property type="entry name" value="Gyrase/topoIV_suA_C"/>
</dbReference>
<dbReference type="InterPro" id="IPR050220">
    <property type="entry name" value="Type_II_DNA_Topoisomerases"/>
</dbReference>
<feature type="domain" description="Topo IIA-type catalytic" evidence="9">
    <location>
        <begin position="46"/>
        <end position="513"/>
    </location>
</feature>
<evidence type="ECO:0000313" key="10">
    <source>
        <dbReference type="EMBL" id="ABK53194.1"/>
    </source>
</evidence>
<dbReference type="InterPro" id="IPR006691">
    <property type="entry name" value="GyrA/parC_rep"/>
</dbReference>
<organism evidence="10 11">
    <name type="scientific">Acidothermus cellulolyticus (strain ATCC 43068 / DSM 8971 / 11B)</name>
    <dbReference type="NCBI Taxonomy" id="351607"/>
    <lineage>
        <taxon>Bacteria</taxon>
        <taxon>Bacillati</taxon>
        <taxon>Actinomycetota</taxon>
        <taxon>Actinomycetes</taxon>
        <taxon>Acidothermales</taxon>
        <taxon>Acidothermaceae</taxon>
        <taxon>Acidothermus</taxon>
    </lineage>
</organism>
<dbReference type="CDD" id="cd00187">
    <property type="entry name" value="TOP4c"/>
    <property type="match status" value="1"/>
</dbReference>
<dbReference type="NCBIfam" id="NF004044">
    <property type="entry name" value="PRK05561.1"/>
    <property type="match status" value="1"/>
</dbReference>
<dbReference type="PROSITE" id="PS52040">
    <property type="entry name" value="TOPO_IIA"/>
    <property type="match status" value="1"/>
</dbReference>
<dbReference type="InterPro" id="IPR013760">
    <property type="entry name" value="Topo_IIA-like_dom_sf"/>
</dbReference>
<dbReference type="GO" id="GO:0005737">
    <property type="term" value="C:cytoplasm"/>
    <property type="evidence" value="ECO:0007669"/>
    <property type="project" value="TreeGrafter"/>
</dbReference>
<feature type="region of interest" description="Disordered" evidence="8">
    <location>
        <begin position="782"/>
        <end position="813"/>
    </location>
</feature>
<dbReference type="SMART" id="SM00434">
    <property type="entry name" value="TOP4c"/>
    <property type="match status" value="1"/>
</dbReference>
<evidence type="ECO:0000313" key="11">
    <source>
        <dbReference type="Proteomes" id="UP000008221"/>
    </source>
</evidence>
<evidence type="ECO:0000256" key="7">
    <source>
        <dbReference type="PROSITE-ProRule" id="PRU01384"/>
    </source>
</evidence>
<proteinExistence type="inferred from homology"/>
<dbReference type="AlphaFoldDB" id="A0LUT4"/>
<dbReference type="Gene3D" id="3.30.1360.40">
    <property type="match status" value="1"/>
</dbReference>
<dbReference type="InterPro" id="IPR002205">
    <property type="entry name" value="Topo_IIA_dom_A"/>
</dbReference>
<dbReference type="EC" id="5.6.2.2" evidence="3"/>
<dbReference type="InParanoid" id="A0LUT4"/>
<keyword evidence="11" id="KW-1185">Reference proteome</keyword>
<name>A0LUT4_ACIC1</name>
<dbReference type="GO" id="GO:0009330">
    <property type="term" value="C:DNA topoisomerase type II (double strand cut, ATP-hydrolyzing) complex"/>
    <property type="evidence" value="ECO:0007669"/>
    <property type="project" value="TreeGrafter"/>
</dbReference>
<keyword evidence="6 7" id="KW-0413">Isomerase</keyword>